<dbReference type="Proteomes" id="UP000028013">
    <property type="component" value="Unassembled WGS sequence"/>
</dbReference>
<dbReference type="AlphaFoldDB" id="A0A078RWY3"/>
<evidence type="ECO:0000313" key="2">
    <source>
        <dbReference type="Proteomes" id="UP000028013"/>
    </source>
</evidence>
<protein>
    <submittedName>
        <fullName evidence="1">Uncharacterized protein</fullName>
    </submittedName>
</protein>
<proteinExistence type="predicted"/>
<comment type="caution">
    <text evidence="1">The sequence shown here is derived from an EMBL/GenBank/DDBJ whole genome shotgun (WGS) entry which is preliminary data.</text>
</comment>
<accession>A0A078RWY3</accession>
<dbReference type="EMBL" id="JNHN01000179">
    <property type="protein sequence ID" value="KDS48954.1"/>
    <property type="molecule type" value="Genomic_DNA"/>
</dbReference>
<gene>
    <name evidence="1" type="ORF">M094_2645</name>
</gene>
<evidence type="ECO:0000313" key="1">
    <source>
        <dbReference type="EMBL" id="KDS48954.1"/>
    </source>
</evidence>
<sequence length="38" mass="4248">MSIKKTAAKVEFSAERMKSFSTFCLSLCLQKIGKKIHG</sequence>
<name>A0A078RWY3_BACUN</name>
<organism evidence="1 2">
    <name type="scientific">Bacteroides uniformis str. 3978 T3 ii</name>
    <dbReference type="NCBI Taxonomy" id="1339349"/>
    <lineage>
        <taxon>Bacteria</taxon>
        <taxon>Pseudomonadati</taxon>
        <taxon>Bacteroidota</taxon>
        <taxon>Bacteroidia</taxon>
        <taxon>Bacteroidales</taxon>
        <taxon>Bacteroidaceae</taxon>
        <taxon>Bacteroides</taxon>
    </lineage>
</organism>
<reference evidence="1 2" key="1">
    <citation type="submission" date="2014-04" db="EMBL/GenBank/DDBJ databases">
        <authorList>
            <person name="Sears C."/>
            <person name="Carroll K."/>
            <person name="Sack B.R."/>
            <person name="Qadri F."/>
            <person name="Myers L.L."/>
            <person name="Chung G.-T."/>
            <person name="Escheverria P."/>
            <person name="Fraser C.M."/>
            <person name="Sadzewicz L."/>
            <person name="Shefchek K.A."/>
            <person name="Tallon L."/>
            <person name="Das S.P."/>
            <person name="Daugherty S."/>
            <person name="Mongodin E.F."/>
        </authorList>
    </citation>
    <scope>NUCLEOTIDE SEQUENCE [LARGE SCALE GENOMIC DNA]</scope>
    <source>
        <strain evidence="1 2">3978 T3 ii</strain>
    </source>
</reference>